<dbReference type="Proteomes" id="UP000284451">
    <property type="component" value="Unassembled WGS sequence"/>
</dbReference>
<dbReference type="EMBL" id="SAUY01000038">
    <property type="protein sequence ID" value="RWR26796.1"/>
    <property type="molecule type" value="Genomic_DNA"/>
</dbReference>
<sequence>MITVEINDAQIAQAFRQLEAALTDMTQPMRDIGEALVISTKDRMREGNSPDGSPFAPRSATTLRAYEKRKAKHGPKPLWLTGTMREQIAYSAATDQVEITSSAIQSAVMHFGAAQGAFGAWMGKDRLGRTHFHHIPWGNIPARPFLGISEQDRTNIIEIVAEWLESAAKSP</sequence>
<comment type="caution">
    <text evidence="1">The sequence shown here is derived from an EMBL/GenBank/DDBJ whole genome shotgun (WGS) entry which is preliminary data.</text>
</comment>
<dbReference type="Pfam" id="PF05069">
    <property type="entry name" value="Phage_tail_S"/>
    <property type="match status" value="1"/>
</dbReference>
<dbReference type="InterPro" id="IPR006522">
    <property type="entry name" value="Phage_virion_morphogenesis"/>
</dbReference>
<dbReference type="AlphaFoldDB" id="A0A443K214"/>
<proteinExistence type="predicted"/>
<dbReference type="RefSeq" id="WP_128233821.1">
    <property type="nucleotide sequence ID" value="NZ_SAUY01000038.1"/>
</dbReference>
<reference evidence="1 2" key="2">
    <citation type="submission" date="2019-01" db="EMBL/GenBank/DDBJ databases">
        <authorList>
            <person name="Li Y."/>
        </authorList>
    </citation>
    <scope>NUCLEOTIDE SEQUENCE [LARGE SCALE GENOMIC DNA]</scope>
    <source>
        <strain evidence="1 2">07D10-4-3</strain>
    </source>
</reference>
<name>A0A443K214_9RHOB</name>
<accession>A0A443K214</accession>
<evidence type="ECO:0000313" key="2">
    <source>
        <dbReference type="Proteomes" id="UP000284451"/>
    </source>
</evidence>
<gene>
    <name evidence="1" type="ORF">D2T29_19660</name>
</gene>
<evidence type="ECO:0000313" key="1">
    <source>
        <dbReference type="EMBL" id="RWR26796.1"/>
    </source>
</evidence>
<dbReference type="NCBIfam" id="TIGR01635">
    <property type="entry name" value="tail_comp_S"/>
    <property type="match status" value="1"/>
</dbReference>
<reference evidence="1 2" key="1">
    <citation type="submission" date="2019-01" db="EMBL/GenBank/DDBJ databases">
        <title>Sinorhodobacter populi sp. nov. isolated from the symptomatic bark tissue of Populus euramericana canker.</title>
        <authorList>
            <person name="Xu G."/>
        </authorList>
    </citation>
    <scope>NUCLEOTIDE SEQUENCE [LARGE SCALE GENOMIC DNA]</scope>
    <source>
        <strain evidence="1 2">07D10-4-3</strain>
    </source>
</reference>
<protein>
    <submittedName>
        <fullName evidence="1">Phage virion morphogenesis protein</fullName>
    </submittedName>
</protein>
<organism evidence="1 2">
    <name type="scientific">Paenirhodobacter populi</name>
    <dbReference type="NCBI Taxonomy" id="2306993"/>
    <lineage>
        <taxon>Bacteria</taxon>
        <taxon>Pseudomonadati</taxon>
        <taxon>Pseudomonadota</taxon>
        <taxon>Alphaproteobacteria</taxon>
        <taxon>Rhodobacterales</taxon>
        <taxon>Rhodobacter group</taxon>
        <taxon>Paenirhodobacter</taxon>
    </lineage>
</organism>